<proteinExistence type="predicted"/>
<dbReference type="RefSeq" id="WP_061525006.1">
    <property type="nucleotide sequence ID" value="NZ_JRHX01000065.1"/>
</dbReference>
<organism evidence="7 8">
    <name type="scientific">Acinetobacter venetianus</name>
    <dbReference type="NCBI Taxonomy" id="52133"/>
    <lineage>
        <taxon>Bacteria</taxon>
        <taxon>Pseudomonadati</taxon>
        <taxon>Pseudomonadota</taxon>
        <taxon>Gammaproteobacteria</taxon>
        <taxon>Moraxellales</taxon>
        <taxon>Moraxellaceae</taxon>
        <taxon>Acinetobacter</taxon>
    </lineage>
</organism>
<dbReference type="GO" id="GO:0008270">
    <property type="term" value="F:zinc ion binding"/>
    <property type="evidence" value="ECO:0007669"/>
    <property type="project" value="InterPro"/>
</dbReference>
<dbReference type="AlphaFoldDB" id="A0A150HSZ4"/>
<accession>A0A150HSZ4</accession>
<evidence type="ECO:0000313" key="7">
    <source>
        <dbReference type="EMBL" id="KXZ69910.1"/>
    </source>
</evidence>
<dbReference type="Pfam" id="PF00413">
    <property type="entry name" value="Peptidase_M10"/>
    <property type="match status" value="1"/>
</dbReference>
<evidence type="ECO:0000256" key="2">
    <source>
        <dbReference type="ARBA" id="ARBA00022723"/>
    </source>
</evidence>
<keyword evidence="5" id="KW-0175">Coiled coil</keyword>
<feature type="domain" description="Peptidase M10 metallopeptidase" evidence="6">
    <location>
        <begin position="42"/>
        <end position="298"/>
    </location>
</feature>
<evidence type="ECO:0000313" key="8">
    <source>
        <dbReference type="Proteomes" id="UP000075544"/>
    </source>
</evidence>
<protein>
    <submittedName>
        <fullName evidence="7">Chromosome partition protein Smc</fullName>
    </submittedName>
</protein>
<dbReference type="SUPFAM" id="SSF55486">
    <property type="entry name" value="Metalloproteases ('zincins'), catalytic domain"/>
    <property type="match status" value="1"/>
</dbReference>
<dbReference type="GO" id="GO:0004222">
    <property type="term" value="F:metalloendopeptidase activity"/>
    <property type="evidence" value="ECO:0007669"/>
    <property type="project" value="InterPro"/>
</dbReference>
<keyword evidence="4" id="KW-0862">Zinc</keyword>
<name>A0A150HSZ4_9GAMM</name>
<dbReference type="Proteomes" id="UP000075544">
    <property type="component" value="Unassembled WGS sequence"/>
</dbReference>
<dbReference type="InterPro" id="IPR001818">
    <property type="entry name" value="Pept_M10_metallopeptidase"/>
</dbReference>
<dbReference type="Gene3D" id="3.40.390.10">
    <property type="entry name" value="Collagenase (Catalytic Domain)"/>
    <property type="match status" value="1"/>
</dbReference>
<dbReference type="GO" id="GO:0031012">
    <property type="term" value="C:extracellular matrix"/>
    <property type="evidence" value="ECO:0007669"/>
    <property type="project" value="InterPro"/>
</dbReference>
<keyword evidence="1" id="KW-0645">Protease</keyword>
<keyword evidence="3" id="KW-0378">Hydrolase</keyword>
<evidence type="ECO:0000259" key="6">
    <source>
        <dbReference type="Pfam" id="PF00413"/>
    </source>
</evidence>
<feature type="coiled-coil region" evidence="5">
    <location>
        <begin position="138"/>
        <end position="227"/>
    </location>
</feature>
<dbReference type="EMBL" id="JRHX01000065">
    <property type="protein sequence ID" value="KXZ69910.1"/>
    <property type="molecule type" value="Genomic_DNA"/>
</dbReference>
<evidence type="ECO:0000256" key="5">
    <source>
        <dbReference type="SAM" id="Coils"/>
    </source>
</evidence>
<evidence type="ECO:0000256" key="1">
    <source>
        <dbReference type="ARBA" id="ARBA00022670"/>
    </source>
</evidence>
<gene>
    <name evidence="7" type="primary">smc_3</name>
    <name evidence="7" type="ORF">AVENLUH13518_02163</name>
</gene>
<keyword evidence="2" id="KW-0479">Metal-binding</keyword>
<reference evidence="7 8" key="1">
    <citation type="journal article" date="2016" name="Sci. Rep.">
        <title>Genomic and phenotypic characterization of the species Acinetobacter venetianus.</title>
        <authorList>
            <person name="Fondi M."/>
            <person name="Maida I."/>
            <person name="Perrin E."/>
            <person name="Orlandini V."/>
            <person name="La Torre L."/>
            <person name="Bosi E."/>
            <person name="Negroni A."/>
            <person name="Zanaroli G."/>
            <person name="Fava F."/>
            <person name="Decorosi F."/>
            <person name="Giovannetti L."/>
            <person name="Viti C."/>
            <person name="Vaneechoutte M."/>
            <person name="Dijkshoorn L."/>
            <person name="Fani R."/>
        </authorList>
    </citation>
    <scope>NUCLEOTIDE SEQUENCE [LARGE SCALE GENOMIC DNA]</scope>
    <source>
        <strain evidence="7 8">LUH13518</strain>
    </source>
</reference>
<dbReference type="GO" id="GO:0006508">
    <property type="term" value="P:proteolysis"/>
    <property type="evidence" value="ECO:0007669"/>
    <property type="project" value="UniProtKB-KW"/>
</dbReference>
<dbReference type="PATRIC" id="fig|52133.19.peg.2189"/>
<evidence type="ECO:0000256" key="4">
    <source>
        <dbReference type="ARBA" id="ARBA00022833"/>
    </source>
</evidence>
<dbReference type="InterPro" id="IPR024079">
    <property type="entry name" value="MetalloPept_cat_dom_sf"/>
</dbReference>
<evidence type="ECO:0000256" key="3">
    <source>
        <dbReference type="ARBA" id="ARBA00022801"/>
    </source>
</evidence>
<comment type="caution">
    <text evidence="7">The sequence shown here is derived from an EMBL/GenBank/DDBJ whole genome shotgun (WGS) entry which is preliminary data.</text>
</comment>
<sequence length="303" mass="36366">MIRFFTILGLVFFLLWSGYQTHQHPQLKFNSLLDRITHPFDTRLRYRIVDVDPRFKLTTEQVKQLSVQATQIWKDGTGQDYFIYDPNAQLAIHFIYDERQIESEQRREHLSQLETGQRQWLDKKQRLDQTEQEILNNKQFLDLKQQQLNQQIQQYNQEQLTAQQRPASIVDRDYFQRRQQALQDNIQQVQQEITQYNQKISTLNQQVDELNQLNQQLDQSVHQYKQRFQPHLFHKGLFNGREILIYEFESEDDLRLTLAHELGHALGLQHANDPTALMYPLMKDQNAENFSLTQADRELLINR</sequence>